<dbReference type="EMBL" id="BX294152">
    <property type="protein sequence ID" value="CAD77003.1"/>
    <property type="molecule type" value="Genomic_DNA"/>
</dbReference>
<evidence type="ECO:0008006" key="3">
    <source>
        <dbReference type="Google" id="ProtNLM"/>
    </source>
</evidence>
<dbReference type="KEGG" id="rba:RB10808"/>
<dbReference type="EnsemblBacteria" id="CAD77003">
    <property type="protein sequence ID" value="CAD77003"/>
    <property type="gene ID" value="RB10808"/>
</dbReference>
<reference evidence="1 2" key="1">
    <citation type="journal article" date="2003" name="Proc. Natl. Acad. Sci. U.S.A.">
        <title>Complete genome sequence of the marine planctomycete Pirellula sp. strain 1.</title>
        <authorList>
            <person name="Gloeckner F.O."/>
            <person name="Kube M."/>
            <person name="Bauer M."/>
            <person name="Teeling H."/>
            <person name="Lombardot T."/>
            <person name="Ludwig W."/>
            <person name="Gade D."/>
            <person name="Beck A."/>
            <person name="Borzym K."/>
            <person name="Heitmann K."/>
            <person name="Rabus R."/>
            <person name="Schlesner H."/>
            <person name="Amann R."/>
            <person name="Reinhardt R."/>
        </authorList>
    </citation>
    <scope>NUCLEOTIDE SEQUENCE [LARGE SCALE GENOMIC DNA]</scope>
    <source>
        <strain evidence="2">DSM 10527 / NCIMB 13988 / SH1</strain>
    </source>
</reference>
<organism evidence="1 2">
    <name type="scientific">Rhodopirellula baltica (strain DSM 10527 / NCIMB 13988 / SH1)</name>
    <dbReference type="NCBI Taxonomy" id="243090"/>
    <lineage>
        <taxon>Bacteria</taxon>
        <taxon>Pseudomonadati</taxon>
        <taxon>Planctomycetota</taxon>
        <taxon>Planctomycetia</taxon>
        <taxon>Pirellulales</taxon>
        <taxon>Pirellulaceae</taxon>
        <taxon>Rhodopirellula</taxon>
    </lineage>
</organism>
<name>Q7UK78_RHOBA</name>
<accession>Q7UK78</accession>
<keyword evidence="2" id="KW-1185">Reference proteome</keyword>
<protein>
    <recommendedName>
        <fullName evidence="3">Transposase</fullName>
    </recommendedName>
</protein>
<evidence type="ECO:0000313" key="1">
    <source>
        <dbReference type="EMBL" id="CAD77003.1"/>
    </source>
</evidence>
<dbReference type="HOGENOM" id="CLU_2094942_0_0_0"/>
<gene>
    <name evidence="1" type="ordered locus">RB10808</name>
</gene>
<dbReference type="AlphaFoldDB" id="Q7UK78"/>
<dbReference type="Proteomes" id="UP000001025">
    <property type="component" value="Chromosome"/>
</dbReference>
<evidence type="ECO:0000313" key="2">
    <source>
        <dbReference type="Proteomes" id="UP000001025"/>
    </source>
</evidence>
<proteinExistence type="predicted"/>
<sequence>MVPFVVVHSGAQAVARPLQSDHRHVQSKVDLLRLPARIGCKLRLGNQPLSQADRTLLSHRRAVERNGRLPQRKQSRKNIRGVVCDADCATIVDQFMFSTRWNVERSYAWVFNRWPI</sequence>
<dbReference type="STRING" id="243090.RB10808"/>
<dbReference type="InParanoid" id="Q7UK78"/>